<dbReference type="Proteomes" id="UP001145114">
    <property type="component" value="Unassembled WGS sequence"/>
</dbReference>
<comment type="caution">
    <text evidence="1">The sequence shown here is derived from an EMBL/GenBank/DDBJ whole genome shotgun (WGS) entry which is preliminary data.</text>
</comment>
<name>A0ACC1HTE6_9FUNG</name>
<organism evidence="1 2">
    <name type="scientific">Spiromyces aspiralis</name>
    <dbReference type="NCBI Taxonomy" id="68401"/>
    <lineage>
        <taxon>Eukaryota</taxon>
        <taxon>Fungi</taxon>
        <taxon>Fungi incertae sedis</taxon>
        <taxon>Zoopagomycota</taxon>
        <taxon>Kickxellomycotina</taxon>
        <taxon>Kickxellomycetes</taxon>
        <taxon>Kickxellales</taxon>
        <taxon>Kickxellaceae</taxon>
        <taxon>Spiromyces</taxon>
    </lineage>
</organism>
<sequence>PLSLRSTLGTHLVTPSASNPPNLETGMPGSTPAPLPSERKRGDSVSLVRKARHLPVNAGNLVAPPSPATHDFSTLTPQQEPRMTGGEASGGHSRSSRRVRRGMAFSARRRAQSLTSSSSSDEQTPFFPPRPENQDKDGSNAAVTAGLRSHSRDQDWSPPARHYGSVNSAKNTPVVNGRTDTADPTLTTGLLDRHSDSDNHSV</sequence>
<gene>
    <name evidence="1" type="ORF">EV182_001756</name>
</gene>
<keyword evidence="2" id="KW-1185">Reference proteome</keyword>
<proteinExistence type="predicted"/>
<evidence type="ECO:0000313" key="1">
    <source>
        <dbReference type="EMBL" id="KAJ1679581.1"/>
    </source>
</evidence>
<evidence type="ECO:0000313" key="2">
    <source>
        <dbReference type="Proteomes" id="UP001145114"/>
    </source>
</evidence>
<dbReference type="EMBL" id="JAMZIH010000293">
    <property type="protein sequence ID" value="KAJ1679581.1"/>
    <property type="molecule type" value="Genomic_DNA"/>
</dbReference>
<reference evidence="1" key="1">
    <citation type="submission" date="2022-06" db="EMBL/GenBank/DDBJ databases">
        <title>Phylogenomic reconstructions and comparative analyses of Kickxellomycotina fungi.</title>
        <authorList>
            <person name="Reynolds N.K."/>
            <person name="Stajich J.E."/>
            <person name="Barry K."/>
            <person name="Grigoriev I.V."/>
            <person name="Crous P."/>
            <person name="Smith M.E."/>
        </authorList>
    </citation>
    <scope>NUCLEOTIDE SEQUENCE</scope>
    <source>
        <strain evidence="1">RSA 2271</strain>
    </source>
</reference>
<feature type="non-terminal residue" evidence="1">
    <location>
        <position position="1"/>
    </location>
</feature>
<accession>A0ACC1HTE6</accession>
<protein>
    <submittedName>
        <fullName evidence="1">Uncharacterized protein</fullName>
    </submittedName>
</protein>